<keyword evidence="4 10" id="KW-0378">Hydrolase</keyword>
<dbReference type="Gene3D" id="1.10.10.990">
    <property type="match status" value="1"/>
</dbReference>
<protein>
    <recommendedName>
        <fullName evidence="10">RecBCD enzyme subunit RecC</fullName>
    </recommendedName>
    <alternativeName>
        <fullName evidence="10">Exonuclease V subunit RecC</fullName>
        <shortName evidence="10">ExoV subunit RecC</shortName>
    </alternativeName>
    <alternativeName>
        <fullName evidence="10">Helicase/nuclease RecBCD subunit RecC</fullName>
    </alternativeName>
</protein>
<proteinExistence type="inferred from homology"/>
<evidence type="ECO:0000313" key="12">
    <source>
        <dbReference type="EMBL" id="BCU08103.1"/>
    </source>
</evidence>
<comment type="similarity">
    <text evidence="10">Belongs to the RecC family.</text>
</comment>
<dbReference type="Gene3D" id="1.10.10.160">
    <property type="match status" value="1"/>
</dbReference>
<comment type="miscellaneous">
    <text evidence="10">In the RecBCD complex, RecB has a slow 3'-5' helicase, an exonuclease activity and loads RecA onto ssDNA, RecD has a fast 5'-3' helicase activity, while RecC stimulates the ATPase and processivity of the RecB helicase and contributes to recognition of the Chi site.</text>
</comment>
<dbReference type="SUPFAM" id="SSF52540">
    <property type="entry name" value="P-loop containing nucleoside triphosphate hydrolases"/>
    <property type="match status" value="2"/>
</dbReference>
<comment type="subunit">
    <text evidence="10">Heterotrimer of RecB, RecC and RecD. All subunits contribute to DNA-binding.</text>
</comment>
<dbReference type="PANTHER" id="PTHR30591:SF1">
    <property type="entry name" value="RECBCD ENZYME SUBUNIT RECC"/>
    <property type="match status" value="1"/>
</dbReference>
<keyword evidence="6 10" id="KW-0269">Exonuclease</keyword>
<dbReference type="InterPro" id="IPR013986">
    <property type="entry name" value="DExx_box_DNA_helicase_dom_sf"/>
</dbReference>
<evidence type="ECO:0000256" key="2">
    <source>
        <dbReference type="ARBA" id="ARBA00022741"/>
    </source>
</evidence>
<evidence type="ECO:0000256" key="3">
    <source>
        <dbReference type="ARBA" id="ARBA00022763"/>
    </source>
</evidence>
<organism evidence="12 13">
    <name type="scientific">Allochromatium tepidum</name>
    <dbReference type="NCBI Taxonomy" id="553982"/>
    <lineage>
        <taxon>Bacteria</taxon>
        <taxon>Pseudomonadati</taxon>
        <taxon>Pseudomonadota</taxon>
        <taxon>Gammaproteobacteria</taxon>
        <taxon>Chromatiales</taxon>
        <taxon>Chromatiaceae</taxon>
        <taxon>Allochromatium</taxon>
    </lineage>
</organism>
<reference evidence="12 13" key="1">
    <citation type="submission" date="2021-04" db="EMBL/GenBank/DDBJ databases">
        <title>Complete genome sequencing of Allochromatium tepidum strain NZ.</title>
        <authorList>
            <person name="Tsukatani Y."/>
            <person name="Mori H."/>
        </authorList>
    </citation>
    <scope>NUCLEOTIDE SEQUENCE [LARGE SCALE GENOMIC DNA]</scope>
    <source>
        <strain evidence="12 13">NZ</strain>
    </source>
</reference>
<evidence type="ECO:0000256" key="10">
    <source>
        <dbReference type="HAMAP-Rule" id="MF_01486"/>
    </source>
</evidence>
<dbReference type="EMBL" id="AP024563">
    <property type="protein sequence ID" value="BCU08103.1"/>
    <property type="molecule type" value="Genomic_DNA"/>
</dbReference>
<evidence type="ECO:0000259" key="11">
    <source>
        <dbReference type="Pfam" id="PF17946"/>
    </source>
</evidence>
<feature type="domain" description="RecC C-terminal" evidence="11">
    <location>
        <begin position="884"/>
        <end position="1128"/>
    </location>
</feature>
<dbReference type="PIRSF" id="PIRSF000980">
    <property type="entry name" value="RecC"/>
    <property type="match status" value="1"/>
</dbReference>
<dbReference type="Gene3D" id="3.40.50.10930">
    <property type="match status" value="1"/>
</dbReference>
<keyword evidence="8 10" id="KW-0238">DNA-binding</keyword>
<dbReference type="InterPro" id="IPR006697">
    <property type="entry name" value="RecC"/>
</dbReference>
<keyword evidence="7 10" id="KW-0067">ATP-binding</keyword>
<gene>
    <name evidence="10 12" type="primary">recC</name>
    <name evidence="12" type="ORF">Atep_27800</name>
</gene>
<keyword evidence="3 10" id="KW-0227">DNA damage</keyword>
<accession>A0ABM7QQA8</accession>
<dbReference type="PANTHER" id="PTHR30591">
    <property type="entry name" value="RECBCD ENZYME SUBUNIT RECC"/>
    <property type="match status" value="1"/>
</dbReference>
<dbReference type="HAMAP" id="MF_01486">
    <property type="entry name" value="RecC"/>
    <property type="match status" value="1"/>
</dbReference>
<keyword evidence="5 10" id="KW-0347">Helicase</keyword>
<evidence type="ECO:0000256" key="6">
    <source>
        <dbReference type="ARBA" id="ARBA00022839"/>
    </source>
</evidence>
<name>A0ABM7QQA8_9GAMM</name>
<keyword evidence="1 10" id="KW-0540">Nuclease</keyword>
<dbReference type="InterPro" id="IPR011335">
    <property type="entry name" value="Restrct_endonuc-II-like"/>
</dbReference>
<evidence type="ECO:0000256" key="5">
    <source>
        <dbReference type="ARBA" id="ARBA00022806"/>
    </source>
</evidence>
<dbReference type="Gene3D" id="3.40.50.300">
    <property type="entry name" value="P-loop containing nucleotide triphosphate hydrolases"/>
    <property type="match status" value="2"/>
</dbReference>
<dbReference type="RefSeq" id="WP_213379129.1">
    <property type="nucleotide sequence ID" value="NZ_AP024563.1"/>
</dbReference>
<dbReference type="Proteomes" id="UP000680679">
    <property type="component" value="Chromosome"/>
</dbReference>
<keyword evidence="13" id="KW-1185">Reference proteome</keyword>
<dbReference type="NCBIfam" id="TIGR01450">
    <property type="entry name" value="recC"/>
    <property type="match status" value="1"/>
</dbReference>
<evidence type="ECO:0000256" key="1">
    <source>
        <dbReference type="ARBA" id="ARBA00022722"/>
    </source>
</evidence>
<dbReference type="Pfam" id="PF17946">
    <property type="entry name" value="RecC_C"/>
    <property type="match status" value="1"/>
</dbReference>
<evidence type="ECO:0000313" key="13">
    <source>
        <dbReference type="Proteomes" id="UP000680679"/>
    </source>
</evidence>
<evidence type="ECO:0000256" key="7">
    <source>
        <dbReference type="ARBA" id="ARBA00022840"/>
    </source>
</evidence>
<evidence type="ECO:0000256" key="8">
    <source>
        <dbReference type="ARBA" id="ARBA00023125"/>
    </source>
</evidence>
<sequence>MLTEDLTSVADSDWPTGFMLIQGNRLEELRALLVAWMHRHPLAPLENETILVQSSGIAQWLKLALAATPDANETEGGLGIAAALDVMLPARFIWRVYRTVLGDLPETSPFDKAPLTWRLYRLLERLTGEAPLQASDIHCEALAPLRGFLAVDGLEAAPRRRYQLAERLADLFDQYQVYRADWLAAWGQGRDILIRHDGKPAALPASQGWQPVLWRALQADVRDEYGPDAPWLLQASRAEVHRAFLERAGQAEDRTPERLANLRAVGLPRRVIVFGLSSLPRQMLEVLEAIAPVCQVMLFVLNPCRHYWGDIIEGRDLFRRPYRRRSERKAPTDLDESEWHLHGHPLLAAWGKQGRDYLRLLDEHDDRAQYESYFQSHSLKIDLFDSPGADCLLHQLQDDILELRPLQERRDRGTVIDPERDRSLEFIVAHSPQREIEILHDRLLDEFERSARTDRPLQPREVLVMVPDIAVHAPHIQAVFGRFDPDDRRYIPFRITDQGQRHRNPLVIGLEHLLNLPRARFAVSELLDLLDIPALRTRFGLDEPDLPRLRLWIAGANVRWGLDAAQRAGLGLPEGLEQNTWRFGLRRLLLGFASGDAGPWRGVEPHDEVGGLEAALLGPLAQLLERLEAYWQCLTEPRSPAGWVELVGRLLDDFFAESSESDGVTLARILLELDAWEADCIRGGLGTEPIALEIVRDSLLARLDRPSLTQRFLGGAVNFATLMPMRAIPFRQIWLLGMNDGDYPRRRVPADFDLMANDYRPGDRSRREDDRYLFLEALLSAREKLVIGWVGRGIRDNSERPPSVLVGQLRDHLAAGWRRPDGDGAGLLAALTSVHPLQPFGRGYFEPGRAKTLFTYAREWRAVHDGAGATAVSAERLAPWLPETPVDLDQLQGFLRDPITALFDQRLRIKAPGEVVAPPDVETFALDGLGDWQIKDELISRTFEPGLDRSALEQRLHAGIARFQAQGRLPNGSLGERLGQTVIAYLPVLHTAWDAALSEWPRRLDRPIPVMVEVNVPAGRLVLEDVLSDLREGDDGRGQIILQTSGLTKDKHYQWRNTLRAWVRHLAAQLDGEPVTTRLLTPSGDARLEPVPVDEARERLEALLVVWWEGMQRPLPVALNAGMAWLDKDGPETLEDGTAPEELKAWNAALQAFDLDHTYNAYVGRCYDSFEALWSGGEFARWAHRLYGGLRKTISR</sequence>
<dbReference type="InterPro" id="IPR041500">
    <property type="entry name" value="RecC_C"/>
</dbReference>
<evidence type="ECO:0000256" key="9">
    <source>
        <dbReference type="ARBA" id="ARBA00023204"/>
    </source>
</evidence>
<dbReference type="InterPro" id="IPR027417">
    <property type="entry name" value="P-loop_NTPase"/>
</dbReference>
<keyword evidence="2 10" id="KW-0547">Nucleotide-binding</keyword>
<evidence type="ECO:0000256" key="4">
    <source>
        <dbReference type="ARBA" id="ARBA00022801"/>
    </source>
</evidence>
<keyword evidence="9 10" id="KW-0234">DNA repair</keyword>
<dbReference type="Pfam" id="PF04257">
    <property type="entry name" value="Exonuc_V_gamma"/>
    <property type="match status" value="1"/>
</dbReference>
<comment type="function">
    <text evidence="10">A helicase/nuclease that prepares dsDNA breaks (DSB) for recombinational DNA repair. Binds to DSBs and unwinds DNA via a highly rapid and processive ATP-dependent bidirectional helicase activity. Unwinds dsDNA until it encounters a Chi (crossover hotspot instigator) sequence from the 3' direction. Cuts ssDNA a few nucleotides 3' to the Chi site. The properties and activities of the enzyme are changed at Chi. The Chi-altered holoenzyme produces a long 3'-ssDNA overhang and facilitates RecA-binding to the ssDNA for homologous DNA recombination and repair. Holoenzyme degrades any linearized DNA that is unable to undergo homologous recombination. In the holoenzyme this subunit recognizes the wild-type Chi sequence, and when added to isolated RecB increases its ATP-dependent helicase processivity.</text>
</comment>
<dbReference type="SUPFAM" id="SSF52980">
    <property type="entry name" value="Restriction endonuclease-like"/>
    <property type="match status" value="1"/>
</dbReference>